<dbReference type="GO" id="GO:0004777">
    <property type="term" value="F:succinate-semialdehyde dehydrogenase (NAD+) activity"/>
    <property type="evidence" value="ECO:0007669"/>
    <property type="project" value="TreeGrafter"/>
</dbReference>
<evidence type="ECO:0000256" key="1">
    <source>
        <dbReference type="ARBA" id="ARBA00009986"/>
    </source>
</evidence>
<dbReference type="InterPro" id="IPR029510">
    <property type="entry name" value="Ald_DH_CS_GLU"/>
</dbReference>
<dbReference type="PANTHER" id="PTHR43353">
    <property type="entry name" value="SUCCINATE-SEMIALDEHYDE DEHYDROGENASE, MITOCHONDRIAL"/>
    <property type="match status" value="1"/>
</dbReference>
<dbReference type="CDD" id="cd07103">
    <property type="entry name" value="ALDH_F5_SSADH_GabD"/>
    <property type="match status" value="1"/>
</dbReference>
<dbReference type="InterPro" id="IPR016160">
    <property type="entry name" value="Ald_DH_CS_CYS"/>
</dbReference>
<dbReference type="InterPro" id="IPR010102">
    <property type="entry name" value="Succ_semiAld_DH"/>
</dbReference>
<dbReference type="FunFam" id="3.40.309.10:FF:000004">
    <property type="entry name" value="Succinate-semialdehyde dehydrogenase I"/>
    <property type="match status" value="1"/>
</dbReference>
<accession>A0A2N7C936</accession>
<feature type="active site" evidence="3">
    <location>
        <position position="249"/>
    </location>
</feature>
<dbReference type="PANTHER" id="PTHR43353:SF5">
    <property type="entry name" value="SUCCINATE-SEMIALDEHYDE DEHYDROGENASE, MITOCHONDRIAL"/>
    <property type="match status" value="1"/>
</dbReference>
<dbReference type="EMBL" id="MCSW01000218">
    <property type="protein sequence ID" value="PMF17711.1"/>
    <property type="molecule type" value="Genomic_DNA"/>
</dbReference>
<dbReference type="InterPro" id="IPR016163">
    <property type="entry name" value="Ald_DH_C"/>
</dbReference>
<dbReference type="InterPro" id="IPR050740">
    <property type="entry name" value="Aldehyde_DH_Superfamily"/>
</dbReference>
<dbReference type="NCBIfam" id="TIGR01780">
    <property type="entry name" value="SSADH"/>
    <property type="match status" value="1"/>
</dbReference>
<evidence type="ECO:0000313" key="6">
    <source>
        <dbReference type="EMBL" id="PMF17711.1"/>
    </source>
</evidence>
<evidence type="ECO:0000256" key="3">
    <source>
        <dbReference type="PROSITE-ProRule" id="PRU10007"/>
    </source>
</evidence>
<organism evidence="6 7">
    <name type="scientific">Vibrio splendidus</name>
    <dbReference type="NCBI Taxonomy" id="29497"/>
    <lineage>
        <taxon>Bacteria</taxon>
        <taxon>Pseudomonadati</taxon>
        <taxon>Pseudomonadota</taxon>
        <taxon>Gammaproteobacteria</taxon>
        <taxon>Vibrionales</taxon>
        <taxon>Vibrionaceae</taxon>
        <taxon>Vibrio</taxon>
    </lineage>
</organism>
<dbReference type="SUPFAM" id="SSF53720">
    <property type="entry name" value="ALDH-like"/>
    <property type="match status" value="1"/>
</dbReference>
<dbReference type="AlphaFoldDB" id="A0A2N7C936"/>
<evidence type="ECO:0000259" key="5">
    <source>
        <dbReference type="Pfam" id="PF00171"/>
    </source>
</evidence>
<comment type="similarity">
    <text evidence="1 4">Belongs to the aldehyde dehydrogenase family.</text>
</comment>
<reference evidence="7" key="1">
    <citation type="submission" date="2016-07" db="EMBL/GenBank/DDBJ databases">
        <title>Nontailed viruses are major unrecognized killers of bacteria in the ocean.</title>
        <authorList>
            <person name="Kauffman K."/>
            <person name="Hussain F."/>
            <person name="Yang J."/>
            <person name="Arevalo P."/>
            <person name="Brown J."/>
            <person name="Cutler M."/>
            <person name="Kelly L."/>
            <person name="Polz M.F."/>
        </authorList>
    </citation>
    <scope>NUCLEOTIDE SEQUENCE [LARGE SCALE GENOMIC DNA]</scope>
    <source>
        <strain evidence="7">10N.286.54.F3</strain>
    </source>
</reference>
<dbReference type="FunFam" id="3.40.605.10:FF:000005">
    <property type="entry name" value="Succinate-semialdehyde dehydrogenase I"/>
    <property type="match status" value="1"/>
</dbReference>
<dbReference type="RefSeq" id="WP_102483247.1">
    <property type="nucleotide sequence ID" value="NZ_MCSW01000218.1"/>
</dbReference>
<evidence type="ECO:0000256" key="4">
    <source>
        <dbReference type="RuleBase" id="RU003345"/>
    </source>
</evidence>
<protein>
    <submittedName>
        <fullName evidence="6">Succinate-semialdehyde dehydrogenase (NADP(+))</fullName>
    </submittedName>
</protein>
<gene>
    <name evidence="6" type="primary">gabD</name>
    <name evidence="6" type="ORF">BCV19_18085</name>
</gene>
<comment type="caution">
    <text evidence="6">The sequence shown here is derived from an EMBL/GenBank/DDBJ whole genome shotgun (WGS) entry which is preliminary data.</text>
</comment>
<dbReference type="Gene3D" id="3.40.309.10">
    <property type="entry name" value="Aldehyde Dehydrogenase, Chain A, domain 2"/>
    <property type="match status" value="1"/>
</dbReference>
<dbReference type="Pfam" id="PF00171">
    <property type="entry name" value="Aldedh"/>
    <property type="match status" value="1"/>
</dbReference>
<keyword evidence="2 4" id="KW-0560">Oxidoreductase</keyword>
<evidence type="ECO:0000313" key="7">
    <source>
        <dbReference type="Proteomes" id="UP000235405"/>
    </source>
</evidence>
<dbReference type="FunFam" id="3.40.605.10:FF:000026">
    <property type="entry name" value="Aldehyde dehydrogenase, putative"/>
    <property type="match status" value="1"/>
</dbReference>
<dbReference type="PROSITE" id="PS00687">
    <property type="entry name" value="ALDEHYDE_DEHYDR_GLU"/>
    <property type="match status" value="1"/>
</dbReference>
<dbReference type="InterPro" id="IPR016161">
    <property type="entry name" value="Ald_DH/histidinol_DH"/>
</dbReference>
<evidence type="ECO:0000256" key="2">
    <source>
        <dbReference type="ARBA" id="ARBA00023002"/>
    </source>
</evidence>
<sequence>MLNIKNQHLLSFMVTEANNAVAVTNPATGELVGHAPISSQAELANAIERAHVAQKEWAKVPAKSRAASLHRWHQLILENKEDLARIMTIEQGKPLAEATGEVVYGASFIEWFAEEAKRTYGDSIPSTVAGKRLVTIKQPIGVACAITPWNFPIAMITRKAAPALAAGCSFVVKPSDETPLSAFAVVELAYQAGIPKDLLQVVLGESPEQVGTLFTSHPLIKKISFTGSTRVGSILMAQAAQGIKRTSMELGGNAPFIVFDDADIDAAVQGAMASKFRNAGQTCVCANRFYVHSKVYDEFVAKFDQAVQQLKIGNGLDEGVTIGPVVSQNAKNNIQALIERAVEQGATPVTPTQELDGLFLQPVILKNVKHSMDIVQQEIFGPVAPVMQFETDEELIEMANDTIYGLASYFYSQNIHRVWNIAEALEYGMVGINDGLISTEVAPFGGVKQSGIGREGAKEGIDEYMDIKYLCFGSN</sequence>
<dbReference type="Proteomes" id="UP000235405">
    <property type="component" value="Unassembled WGS sequence"/>
</dbReference>
<dbReference type="Gene3D" id="3.40.605.10">
    <property type="entry name" value="Aldehyde Dehydrogenase, Chain A, domain 1"/>
    <property type="match status" value="1"/>
</dbReference>
<dbReference type="PROSITE" id="PS00070">
    <property type="entry name" value="ALDEHYDE_DEHYDR_CYS"/>
    <property type="match status" value="1"/>
</dbReference>
<dbReference type="InterPro" id="IPR015590">
    <property type="entry name" value="Aldehyde_DH_dom"/>
</dbReference>
<name>A0A2N7C936_VIBSP</name>
<dbReference type="GO" id="GO:0009450">
    <property type="term" value="P:gamma-aminobutyric acid catabolic process"/>
    <property type="evidence" value="ECO:0007669"/>
    <property type="project" value="InterPro"/>
</dbReference>
<feature type="domain" description="Aldehyde dehydrogenase" evidence="5">
    <location>
        <begin position="17"/>
        <end position="469"/>
    </location>
</feature>
<proteinExistence type="inferred from homology"/>
<dbReference type="InterPro" id="IPR016162">
    <property type="entry name" value="Ald_DH_N"/>
</dbReference>